<dbReference type="GO" id="GO:0016491">
    <property type="term" value="F:oxidoreductase activity"/>
    <property type="evidence" value="ECO:0007669"/>
    <property type="project" value="InterPro"/>
</dbReference>
<sequence>MTFFQPIPWHEGEQIMHEAMGTSEFSNPTIPAVSPQLTSHLKVAPTIAIGTLDKQGRPWTTLWGGEKGFGQVLTDGIVAMKTAVTGKHDPVIELLVGNKATGEIKLEEGKGRMVSGLTIDLMTRKRVKMFGRMIAGTLTEREDEITGNQDAVVEIQLVMTIEQSLANCPKYLNGRRITPTFARPRLIYDAPELRQDAKDLLNKADMFFMTTVSQNEDMDTNHRGGPAGFVRVFSDGTGKEPAAIYWPEYSGNKLYQSLGNMTVNPVCGICIPDFDTGNMLYLTGTTKISMKEDASAILPKTNLCVKVTITSARFVTAALPFRGNLEATDPSPYNPQIRYLKTEKAPVQINGSSSSPLQPQQATLLSQVRLTPTISRFRFRLPTNATAYKAGQYVTLDFSQHLDIGWSHMRDDDPRSINDDFVRTFTVSSPPPPRGTVTQPGGEVKEGEFEVTVRNVGVVTEWMFKHAPLEGSRERARMGEVEVRVLGFGGEFAVQQEETGEKVWFVAAGVGITPLLSSVGDLHFARVRVLWTLRAADLGFALDLLTATPEVAQALTLFVTGSIEEGKSRDVLEELRRTGAKVVERRMQEGDLEAGDVDVKKYYLCTGVPMRKQLTQWLSGKELIFEDFNF</sequence>
<evidence type="ECO:0000313" key="2">
    <source>
        <dbReference type="EMBL" id="KAK5113385.1"/>
    </source>
</evidence>
<dbReference type="SUPFAM" id="SSF63380">
    <property type="entry name" value="Riboflavin synthase domain-like"/>
    <property type="match status" value="1"/>
</dbReference>
<reference evidence="2" key="1">
    <citation type="submission" date="2023-08" db="EMBL/GenBank/DDBJ databases">
        <title>Black Yeasts Isolated from many extreme environments.</title>
        <authorList>
            <person name="Coleine C."/>
            <person name="Stajich J.E."/>
            <person name="Selbmann L."/>
        </authorList>
    </citation>
    <scope>NUCLEOTIDE SEQUENCE</scope>
    <source>
        <strain evidence="2">CCFEE 5401</strain>
    </source>
</reference>
<dbReference type="PROSITE" id="PS51384">
    <property type="entry name" value="FAD_FR"/>
    <property type="match status" value="1"/>
</dbReference>
<feature type="domain" description="FAD-binding FR-type" evidence="1">
    <location>
        <begin position="357"/>
        <end position="495"/>
    </location>
</feature>
<dbReference type="PANTHER" id="PTHR42815:SF2">
    <property type="entry name" value="FAD-BINDING, PUTATIVE (AFU_ORTHOLOGUE AFUA_6G07600)-RELATED"/>
    <property type="match status" value="1"/>
</dbReference>
<comment type="caution">
    <text evidence="2">The sequence shown here is derived from an EMBL/GenBank/DDBJ whole genome shotgun (WGS) entry which is preliminary data.</text>
</comment>
<dbReference type="Proteomes" id="UP001310890">
    <property type="component" value="Unassembled WGS sequence"/>
</dbReference>
<gene>
    <name evidence="2" type="ORF">LTR62_003485</name>
</gene>
<dbReference type="InterPro" id="IPR012349">
    <property type="entry name" value="Split_barrel_FMN-bd"/>
</dbReference>
<dbReference type="Gene3D" id="3.40.50.80">
    <property type="entry name" value="Nucleotide-binding domain of ferredoxin-NADP reductase (FNR) module"/>
    <property type="match status" value="1"/>
</dbReference>
<dbReference type="Gene3D" id="2.40.30.10">
    <property type="entry name" value="Translation factors"/>
    <property type="match status" value="1"/>
</dbReference>
<dbReference type="Gene3D" id="2.30.110.10">
    <property type="entry name" value="Electron Transport, Fmn-binding Protein, Chain A"/>
    <property type="match status" value="1"/>
</dbReference>
<evidence type="ECO:0000259" key="1">
    <source>
        <dbReference type="PROSITE" id="PS51384"/>
    </source>
</evidence>
<dbReference type="InterPro" id="IPR039261">
    <property type="entry name" value="FNR_nucleotide-bd"/>
</dbReference>
<dbReference type="EMBL" id="JAVRRL010000024">
    <property type="protein sequence ID" value="KAK5113385.1"/>
    <property type="molecule type" value="Genomic_DNA"/>
</dbReference>
<dbReference type="AlphaFoldDB" id="A0AAN7TIN4"/>
<proteinExistence type="predicted"/>
<dbReference type="PANTHER" id="PTHR42815">
    <property type="entry name" value="FAD-BINDING, PUTATIVE (AFU_ORTHOLOGUE AFUA_6G07600)-RELATED"/>
    <property type="match status" value="1"/>
</dbReference>
<name>A0AAN7TIN4_9PEZI</name>
<protein>
    <recommendedName>
        <fullName evidence="1">FAD-binding FR-type domain-containing protein</fullName>
    </recommendedName>
</protein>
<dbReference type="InterPro" id="IPR017938">
    <property type="entry name" value="Riboflavin_synthase-like_b-brl"/>
</dbReference>
<dbReference type="SUPFAM" id="SSF50475">
    <property type="entry name" value="FMN-binding split barrel"/>
    <property type="match status" value="1"/>
</dbReference>
<dbReference type="SUPFAM" id="SSF52343">
    <property type="entry name" value="Ferredoxin reductase-like, C-terminal NADP-linked domain"/>
    <property type="match status" value="1"/>
</dbReference>
<dbReference type="InterPro" id="IPR017927">
    <property type="entry name" value="FAD-bd_FR_type"/>
</dbReference>
<evidence type="ECO:0000313" key="3">
    <source>
        <dbReference type="Proteomes" id="UP001310890"/>
    </source>
</evidence>
<organism evidence="2 3">
    <name type="scientific">Meristemomyces frigidus</name>
    <dbReference type="NCBI Taxonomy" id="1508187"/>
    <lineage>
        <taxon>Eukaryota</taxon>
        <taxon>Fungi</taxon>
        <taxon>Dikarya</taxon>
        <taxon>Ascomycota</taxon>
        <taxon>Pezizomycotina</taxon>
        <taxon>Dothideomycetes</taxon>
        <taxon>Dothideomycetidae</taxon>
        <taxon>Mycosphaerellales</taxon>
        <taxon>Teratosphaeriaceae</taxon>
        <taxon>Meristemomyces</taxon>
    </lineage>
</organism>
<accession>A0AAN7TIN4</accession>